<feature type="transmembrane region" description="Helical" evidence="1">
    <location>
        <begin position="142"/>
        <end position="164"/>
    </location>
</feature>
<dbReference type="PANTHER" id="PTHR43471:SF12">
    <property type="entry name" value="HYPOTHETICAL MEMBRANE PROTEIN, CONSERVED"/>
    <property type="match status" value="1"/>
</dbReference>
<evidence type="ECO:0000313" key="3">
    <source>
        <dbReference type="Proteomes" id="UP001241537"/>
    </source>
</evidence>
<feature type="transmembrane region" description="Helical" evidence="1">
    <location>
        <begin position="176"/>
        <end position="196"/>
    </location>
</feature>
<feature type="transmembrane region" description="Helical" evidence="1">
    <location>
        <begin position="242"/>
        <end position="264"/>
    </location>
</feature>
<organism evidence="2 3">
    <name type="scientific">Moryella indoligenes</name>
    <dbReference type="NCBI Taxonomy" id="371674"/>
    <lineage>
        <taxon>Bacteria</taxon>
        <taxon>Bacillati</taxon>
        <taxon>Bacillota</taxon>
        <taxon>Clostridia</taxon>
        <taxon>Lachnospirales</taxon>
        <taxon>Lachnospiraceae</taxon>
        <taxon>Moryella</taxon>
    </lineage>
</organism>
<sequence length="285" mass="30681">MMMNPIYEREQRRTARNSRYSLLLLILNTVLVTAALLSMAVALREAGNTGELQYAVFLKFFRALAWMEFAVLAVLMPARTAGSISGERERGTLDLLRSTQMKSMDLVLGNLFSELSSMMVLLVSAAPVFAAVLLYGGVQLTGLLFLFLSCVALTLLVGSAGMFFSSRAALSSTAAAETYALLVLILFAPYGLDFLLRGLGGAALSKWVLFLSPLTVYSAVLSVISGGALFPAALYTDIAVSAQLIAVCGIAMELLLSLLLLVLAEKALSCEGERQEQFSSFFGRR</sequence>
<accession>A0AAE3V7Q1</accession>
<dbReference type="PANTHER" id="PTHR43471">
    <property type="entry name" value="ABC TRANSPORTER PERMEASE"/>
    <property type="match status" value="1"/>
</dbReference>
<keyword evidence="1" id="KW-0472">Membrane</keyword>
<dbReference type="Pfam" id="PF12679">
    <property type="entry name" value="ABC2_membrane_2"/>
    <property type="match status" value="1"/>
</dbReference>
<keyword evidence="3" id="KW-1185">Reference proteome</keyword>
<evidence type="ECO:0000256" key="1">
    <source>
        <dbReference type="SAM" id="Phobius"/>
    </source>
</evidence>
<keyword evidence="1" id="KW-1133">Transmembrane helix</keyword>
<evidence type="ECO:0000313" key="2">
    <source>
        <dbReference type="EMBL" id="MDQ0151349.1"/>
    </source>
</evidence>
<reference evidence="2" key="1">
    <citation type="submission" date="2023-07" db="EMBL/GenBank/DDBJ databases">
        <title>Genomic Encyclopedia of Type Strains, Phase IV (KMG-IV): sequencing the most valuable type-strain genomes for metagenomic binning, comparative biology and taxonomic classification.</title>
        <authorList>
            <person name="Goeker M."/>
        </authorList>
    </citation>
    <scope>NUCLEOTIDE SEQUENCE</scope>
    <source>
        <strain evidence="2">DSM 19659</strain>
    </source>
</reference>
<comment type="caution">
    <text evidence="2">The sequence shown here is derived from an EMBL/GenBank/DDBJ whole genome shotgun (WGS) entry which is preliminary data.</text>
</comment>
<proteinExistence type="predicted"/>
<protein>
    <submittedName>
        <fullName evidence="2">ABC-type transport system involved in multi-copper enzyme maturation permease subunit</fullName>
    </submittedName>
</protein>
<dbReference type="AlphaFoldDB" id="A0AAE3V7Q1"/>
<feature type="transmembrane region" description="Helical" evidence="1">
    <location>
        <begin position="106"/>
        <end position="136"/>
    </location>
</feature>
<dbReference type="RefSeq" id="WP_307251752.1">
    <property type="nucleotide sequence ID" value="NZ_JAUSTO010000001.1"/>
</dbReference>
<keyword evidence="1" id="KW-0812">Transmembrane</keyword>
<dbReference type="GO" id="GO:0140359">
    <property type="term" value="F:ABC-type transporter activity"/>
    <property type="evidence" value="ECO:0007669"/>
    <property type="project" value="InterPro"/>
</dbReference>
<gene>
    <name evidence="2" type="ORF">J2S20_000023</name>
</gene>
<feature type="transmembrane region" description="Helical" evidence="1">
    <location>
        <begin position="216"/>
        <end position="235"/>
    </location>
</feature>
<dbReference type="EMBL" id="JAUSTO010000001">
    <property type="protein sequence ID" value="MDQ0151349.1"/>
    <property type="molecule type" value="Genomic_DNA"/>
</dbReference>
<name>A0AAE3V7Q1_9FIRM</name>
<dbReference type="GO" id="GO:0005886">
    <property type="term" value="C:plasma membrane"/>
    <property type="evidence" value="ECO:0007669"/>
    <property type="project" value="UniProtKB-SubCell"/>
</dbReference>
<feature type="transmembrane region" description="Helical" evidence="1">
    <location>
        <begin position="20"/>
        <end position="43"/>
    </location>
</feature>
<dbReference type="Proteomes" id="UP001241537">
    <property type="component" value="Unassembled WGS sequence"/>
</dbReference>